<reference evidence="1 2" key="1">
    <citation type="journal article" date="2019" name="Int. J. Syst. Evol. Microbiol.">
        <title>The Global Catalogue of Microorganisms (GCM) 10K type strain sequencing project: providing services to taxonomists for standard genome sequencing and annotation.</title>
        <authorList>
            <consortium name="The Broad Institute Genomics Platform"/>
            <consortium name="The Broad Institute Genome Sequencing Center for Infectious Disease"/>
            <person name="Wu L."/>
            <person name="Ma J."/>
        </authorList>
    </citation>
    <scope>NUCLEOTIDE SEQUENCE [LARGE SCALE GENOMIC DNA]</scope>
    <source>
        <strain evidence="1 2">JCM 3380</strain>
    </source>
</reference>
<sequence length="185" mass="20703">MWAAQILDAVEKRLRRSHRGRKTVYRREWPIASGATRVDFAAINGKIMGCEIKSSRDNFSRLASQVSLYSAVLDVAVLVVEGDSATRRAESAVPGWWGIWQAAESGQGVDLHVVRTPSANPCPDPLSLAQLVLRDEAYAILKKHNLATGLRTATRWQLWNRLADEIPLQRLQYDIREAIKARQGS</sequence>
<dbReference type="InterPro" id="IPR047729">
    <property type="entry name" value="Sce7726-like"/>
</dbReference>
<evidence type="ECO:0000313" key="1">
    <source>
        <dbReference type="EMBL" id="GAA0216689.1"/>
    </source>
</evidence>
<dbReference type="NCBIfam" id="NF033832">
    <property type="entry name" value="sce7726_fam"/>
    <property type="match status" value="1"/>
</dbReference>
<comment type="caution">
    <text evidence="1">The sequence shown here is derived from an EMBL/GenBank/DDBJ whole genome shotgun (WGS) entry which is preliminary data.</text>
</comment>
<gene>
    <name evidence="1" type="ORF">GCM10010492_13160</name>
</gene>
<keyword evidence="2" id="KW-1185">Reference proteome</keyword>
<name>A0ABN0TAG1_9PSEU</name>
<dbReference type="RefSeq" id="WP_425542752.1">
    <property type="nucleotide sequence ID" value="NZ_BAAABU010000002.1"/>
</dbReference>
<dbReference type="EMBL" id="BAAABU010000002">
    <property type="protein sequence ID" value="GAA0216689.1"/>
    <property type="molecule type" value="Genomic_DNA"/>
</dbReference>
<evidence type="ECO:0008006" key="3">
    <source>
        <dbReference type="Google" id="ProtNLM"/>
    </source>
</evidence>
<dbReference type="Proteomes" id="UP001500416">
    <property type="component" value="Unassembled WGS sequence"/>
</dbReference>
<organism evidence="1 2">
    <name type="scientific">Saccharothrix mutabilis subsp. mutabilis</name>
    <dbReference type="NCBI Taxonomy" id="66855"/>
    <lineage>
        <taxon>Bacteria</taxon>
        <taxon>Bacillati</taxon>
        <taxon>Actinomycetota</taxon>
        <taxon>Actinomycetes</taxon>
        <taxon>Pseudonocardiales</taxon>
        <taxon>Pseudonocardiaceae</taxon>
        <taxon>Saccharothrix</taxon>
    </lineage>
</organism>
<evidence type="ECO:0000313" key="2">
    <source>
        <dbReference type="Proteomes" id="UP001500416"/>
    </source>
</evidence>
<proteinExistence type="predicted"/>
<protein>
    <recommendedName>
        <fullName evidence="3">Sce7726 family protein</fullName>
    </recommendedName>
</protein>
<accession>A0ABN0TAG1</accession>